<evidence type="ECO:0000313" key="1">
    <source>
        <dbReference type="EMBL" id="KAK3584944.1"/>
    </source>
</evidence>
<reference evidence="1" key="3">
    <citation type="submission" date="2023-05" db="EMBL/GenBank/DDBJ databases">
        <authorList>
            <person name="Smith C.H."/>
        </authorList>
    </citation>
    <scope>NUCLEOTIDE SEQUENCE</scope>
    <source>
        <strain evidence="1">CHS0354</strain>
        <tissue evidence="1">Mantle</tissue>
    </source>
</reference>
<keyword evidence="2" id="KW-1185">Reference proteome</keyword>
<reference evidence="1" key="2">
    <citation type="journal article" date="2021" name="Genome Biol. Evol.">
        <title>Developing a high-quality reference genome for a parasitic bivalve with doubly uniparental inheritance (Bivalvia: Unionida).</title>
        <authorList>
            <person name="Smith C.H."/>
        </authorList>
    </citation>
    <scope>NUCLEOTIDE SEQUENCE</scope>
    <source>
        <strain evidence="1">CHS0354</strain>
        <tissue evidence="1">Mantle</tissue>
    </source>
</reference>
<gene>
    <name evidence="1" type="ORF">CHS0354_021827</name>
</gene>
<protein>
    <submittedName>
        <fullName evidence="1">Uncharacterized protein</fullName>
    </submittedName>
</protein>
<reference evidence="1" key="1">
    <citation type="journal article" date="2021" name="Genome Biol. Evol.">
        <title>A High-Quality Reference Genome for a Parasitic Bivalve with Doubly Uniparental Inheritance (Bivalvia: Unionida).</title>
        <authorList>
            <person name="Smith C.H."/>
        </authorList>
    </citation>
    <scope>NUCLEOTIDE SEQUENCE</scope>
    <source>
        <strain evidence="1">CHS0354</strain>
    </source>
</reference>
<comment type="caution">
    <text evidence="1">The sequence shown here is derived from an EMBL/GenBank/DDBJ whole genome shotgun (WGS) entry which is preliminary data.</text>
</comment>
<evidence type="ECO:0000313" key="2">
    <source>
        <dbReference type="Proteomes" id="UP001195483"/>
    </source>
</evidence>
<name>A0AAE0S4F9_9BIVA</name>
<proteinExistence type="predicted"/>
<accession>A0AAE0S4F9</accession>
<dbReference type="Proteomes" id="UP001195483">
    <property type="component" value="Unassembled WGS sequence"/>
</dbReference>
<dbReference type="AlphaFoldDB" id="A0AAE0S4F9"/>
<dbReference type="EMBL" id="JAEAOA010001326">
    <property type="protein sequence ID" value="KAK3584944.1"/>
    <property type="molecule type" value="Genomic_DNA"/>
</dbReference>
<sequence>MFLKCAHCMHIACILSYGSFSMFNISSLFKFSFANLVSVEDIESSVRWFFLQFKCMHVFLLHSLFAMDTQSGSFLLVVCSMTIATDCVADSPPLCGLWLYAQSVCI</sequence>
<organism evidence="1 2">
    <name type="scientific">Potamilus streckersoni</name>
    <dbReference type="NCBI Taxonomy" id="2493646"/>
    <lineage>
        <taxon>Eukaryota</taxon>
        <taxon>Metazoa</taxon>
        <taxon>Spiralia</taxon>
        <taxon>Lophotrochozoa</taxon>
        <taxon>Mollusca</taxon>
        <taxon>Bivalvia</taxon>
        <taxon>Autobranchia</taxon>
        <taxon>Heteroconchia</taxon>
        <taxon>Palaeoheterodonta</taxon>
        <taxon>Unionida</taxon>
        <taxon>Unionoidea</taxon>
        <taxon>Unionidae</taxon>
        <taxon>Ambleminae</taxon>
        <taxon>Lampsilini</taxon>
        <taxon>Potamilus</taxon>
    </lineage>
</organism>